<dbReference type="OrthoDB" id="1675410at2"/>
<dbReference type="GO" id="GO:0016020">
    <property type="term" value="C:membrane"/>
    <property type="evidence" value="ECO:0007669"/>
    <property type="project" value="UniProtKB-SubCell"/>
</dbReference>
<keyword evidence="7 8" id="KW-0472">Membrane</keyword>
<feature type="transmembrane region" description="Helical" evidence="8">
    <location>
        <begin position="118"/>
        <end position="135"/>
    </location>
</feature>
<evidence type="ECO:0000256" key="8">
    <source>
        <dbReference type="SAM" id="Phobius"/>
    </source>
</evidence>
<evidence type="ECO:0000256" key="2">
    <source>
        <dbReference type="ARBA" id="ARBA00007998"/>
    </source>
</evidence>
<proteinExistence type="inferred from homology"/>
<keyword evidence="10" id="KW-1185">Reference proteome</keyword>
<dbReference type="AlphaFoldDB" id="A0A292YTX3"/>
<comment type="subcellular location">
    <subcellularLocation>
        <location evidence="1">Membrane</location>
        <topology evidence="1">Multi-pass membrane protein</topology>
    </subcellularLocation>
</comment>
<dbReference type="PANTHER" id="PTHR34975:SF2">
    <property type="entry name" value="SPORE GERMINATION PROTEIN A2"/>
    <property type="match status" value="1"/>
</dbReference>
<feature type="transmembrane region" description="Helical" evidence="8">
    <location>
        <begin position="83"/>
        <end position="106"/>
    </location>
</feature>
<keyword evidence="4" id="KW-0309">Germination</keyword>
<accession>A0A292YTX3</accession>
<dbReference type="Gene3D" id="1.20.1740.10">
    <property type="entry name" value="Amino acid/polyamine transporter I"/>
    <property type="match status" value="1"/>
</dbReference>
<name>A0A292YTX3_9BACL</name>
<feature type="transmembrane region" description="Helical" evidence="8">
    <location>
        <begin position="216"/>
        <end position="239"/>
    </location>
</feature>
<organism evidence="9 10">
    <name type="scientific">Effusibacillus lacus</name>
    <dbReference type="NCBI Taxonomy" id="1348429"/>
    <lineage>
        <taxon>Bacteria</taxon>
        <taxon>Bacillati</taxon>
        <taxon>Bacillota</taxon>
        <taxon>Bacilli</taxon>
        <taxon>Bacillales</taxon>
        <taxon>Alicyclobacillaceae</taxon>
        <taxon>Effusibacillus</taxon>
    </lineage>
</organism>
<feature type="transmembrane region" description="Helical" evidence="8">
    <location>
        <begin position="182"/>
        <end position="204"/>
    </location>
</feature>
<comment type="similarity">
    <text evidence="2">Belongs to the amino acid-polyamine-organocation (APC) superfamily. Spore germination protein (SGP) (TC 2.A.3.9) family.</text>
</comment>
<dbReference type="Proteomes" id="UP000217785">
    <property type="component" value="Unassembled WGS sequence"/>
</dbReference>
<dbReference type="Pfam" id="PF03845">
    <property type="entry name" value="Spore_permease"/>
    <property type="match status" value="1"/>
</dbReference>
<dbReference type="GO" id="GO:0009847">
    <property type="term" value="P:spore germination"/>
    <property type="evidence" value="ECO:0007669"/>
    <property type="project" value="InterPro"/>
</dbReference>
<dbReference type="NCBIfam" id="TIGR00912">
    <property type="entry name" value="2A0309"/>
    <property type="match status" value="1"/>
</dbReference>
<evidence type="ECO:0000313" key="9">
    <source>
        <dbReference type="EMBL" id="GAX91940.1"/>
    </source>
</evidence>
<feature type="transmembrane region" description="Helical" evidence="8">
    <location>
        <begin position="272"/>
        <end position="294"/>
    </location>
</feature>
<dbReference type="InterPro" id="IPR004761">
    <property type="entry name" value="Spore_GerAB"/>
</dbReference>
<evidence type="ECO:0000256" key="6">
    <source>
        <dbReference type="ARBA" id="ARBA00022989"/>
    </source>
</evidence>
<keyword evidence="5 8" id="KW-0812">Transmembrane</keyword>
<evidence type="ECO:0000256" key="5">
    <source>
        <dbReference type="ARBA" id="ARBA00022692"/>
    </source>
</evidence>
<feature type="transmembrane region" description="Helical" evidence="8">
    <location>
        <begin position="12"/>
        <end position="29"/>
    </location>
</feature>
<comment type="caution">
    <text evidence="9">The sequence shown here is derived from an EMBL/GenBank/DDBJ whole genome shotgun (WGS) entry which is preliminary data.</text>
</comment>
<reference evidence="10" key="1">
    <citation type="submission" date="2017-07" db="EMBL/GenBank/DDBJ databases">
        <title>Draft genome sequence of Effusibacillus lacus strain skLN1.</title>
        <authorList>
            <person name="Watanabe M."/>
            <person name="Kojima H."/>
            <person name="Fukui M."/>
        </authorList>
    </citation>
    <scope>NUCLEOTIDE SEQUENCE [LARGE SCALE GENOMIC DNA]</scope>
    <source>
        <strain evidence="10">skLN1</strain>
    </source>
</reference>
<sequence>MIKTGHLGRFELFSLAVLAAVADIFLNYPQQLVLMGGPAGWMIPLISMGICLGIWAVIGPVLSKRGDGNLLSLIRGRSGRWAVGIVSVIVVILLMLDMATTMRVFVETVITTLLPRSPISFIAVPLLLVIVYFAYSGVEGLSRVAWFVTPWFLIGLTVLLLLNTNWMNPEYILPLWGTGIPGLLFSGGIVTGVFLNVLILVFLSPLLRNPKDSMKIGFWSIVAVGFIYSIVTLVFIMAFPTETSSKTAIPLYQLARLIYIGRFLQRLEAAFAFFWIAVALIKIAVSLWISTYLIAAAFRMPVNRPLVFPMGLVMYSLAFFPKSFPEALEANNFFRLHWGWTVVVGLPLVLLLWVRFRNRKEGTGNHEASQTS</sequence>
<dbReference type="RefSeq" id="WP_096184229.1">
    <property type="nucleotide sequence ID" value="NZ_SLZX01000018.1"/>
</dbReference>
<dbReference type="PANTHER" id="PTHR34975">
    <property type="entry name" value="SPORE GERMINATION PROTEIN A2"/>
    <property type="match status" value="1"/>
</dbReference>
<evidence type="ECO:0000313" key="10">
    <source>
        <dbReference type="Proteomes" id="UP000217785"/>
    </source>
</evidence>
<feature type="transmembrane region" description="Helical" evidence="8">
    <location>
        <begin position="306"/>
        <end position="324"/>
    </location>
</feature>
<evidence type="ECO:0000256" key="3">
    <source>
        <dbReference type="ARBA" id="ARBA00022448"/>
    </source>
</evidence>
<gene>
    <name evidence="9" type="ORF">EFBL_3631</name>
</gene>
<evidence type="ECO:0000256" key="1">
    <source>
        <dbReference type="ARBA" id="ARBA00004141"/>
    </source>
</evidence>
<keyword evidence="3" id="KW-0813">Transport</keyword>
<feature type="transmembrane region" description="Helical" evidence="8">
    <location>
        <begin position="41"/>
        <end position="62"/>
    </location>
</feature>
<protein>
    <submittedName>
        <fullName evidence="9">Uncharacterized protein</fullName>
    </submittedName>
</protein>
<dbReference type="EMBL" id="BDUF01000112">
    <property type="protein sequence ID" value="GAX91940.1"/>
    <property type="molecule type" value="Genomic_DNA"/>
</dbReference>
<feature type="transmembrane region" description="Helical" evidence="8">
    <location>
        <begin position="336"/>
        <end position="354"/>
    </location>
</feature>
<keyword evidence="6 8" id="KW-1133">Transmembrane helix</keyword>
<evidence type="ECO:0000256" key="4">
    <source>
        <dbReference type="ARBA" id="ARBA00022544"/>
    </source>
</evidence>
<feature type="transmembrane region" description="Helical" evidence="8">
    <location>
        <begin position="144"/>
        <end position="162"/>
    </location>
</feature>
<evidence type="ECO:0000256" key="7">
    <source>
        <dbReference type="ARBA" id="ARBA00023136"/>
    </source>
</evidence>